<name>A0A1Y1QK69_9GAMM</name>
<feature type="non-terminal residue" evidence="1">
    <location>
        <position position="1"/>
    </location>
</feature>
<proteinExistence type="predicted"/>
<dbReference type="Proteomes" id="UP000192491">
    <property type="component" value="Unassembled WGS sequence"/>
</dbReference>
<evidence type="ECO:0000313" key="2">
    <source>
        <dbReference type="Proteomes" id="UP000192491"/>
    </source>
</evidence>
<reference evidence="1 2" key="1">
    <citation type="submission" date="2017-01" db="EMBL/GenBank/DDBJ databases">
        <title>Novel large sulfur bacteria in the metagenomes of groundwater-fed chemosynthetic microbial mats in the Lake Huron basin.</title>
        <authorList>
            <person name="Sharrar A.M."/>
            <person name="Flood B.E."/>
            <person name="Bailey J.V."/>
            <person name="Jones D.S."/>
            <person name="Biddanda B."/>
            <person name="Ruberg S.A."/>
            <person name="Marcus D.N."/>
            <person name="Dick G.J."/>
        </authorList>
    </citation>
    <scope>NUCLEOTIDE SEQUENCE [LARGE SCALE GENOMIC DNA]</scope>
    <source>
        <strain evidence="1">A8</strain>
    </source>
</reference>
<gene>
    <name evidence="1" type="ORF">BWK73_28265</name>
</gene>
<accession>A0A1Y1QK69</accession>
<evidence type="ECO:0000313" key="1">
    <source>
        <dbReference type="EMBL" id="OQX07368.1"/>
    </source>
</evidence>
<protein>
    <submittedName>
        <fullName evidence="1">Uncharacterized protein</fullName>
    </submittedName>
</protein>
<dbReference type="AlphaFoldDB" id="A0A1Y1QK69"/>
<dbReference type="EMBL" id="MTEJ01000211">
    <property type="protein sequence ID" value="OQX07368.1"/>
    <property type="molecule type" value="Genomic_DNA"/>
</dbReference>
<comment type="caution">
    <text evidence="1">The sequence shown here is derived from an EMBL/GenBank/DDBJ whole genome shotgun (WGS) entry which is preliminary data.</text>
</comment>
<sequence length="180" mass="20851">SQLALPDAEHIEFYPLEVLISFLFAPTGKDSKQAKIRILERMRDYFSSSIYRRLYFIPSHLSSRLSDPCMNINADSGVVTLLFPDNAQHFTHVEVNNREFAETLYKHYYQGVPLVHDALSLLDIAHQTLTTEHAAAEPWAALQFFYQQCVLRTRYADWVRECFNPDVQALLHPKIYSDQA</sequence>
<organism evidence="1 2">
    <name type="scientific">Thiothrix lacustris</name>
    <dbReference type="NCBI Taxonomy" id="525917"/>
    <lineage>
        <taxon>Bacteria</taxon>
        <taxon>Pseudomonadati</taxon>
        <taxon>Pseudomonadota</taxon>
        <taxon>Gammaproteobacteria</taxon>
        <taxon>Thiotrichales</taxon>
        <taxon>Thiotrichaceae</taxon>
        <taxon>Thiothrix</taxon>
    </lineage>
</organism>